<feature type="binding site" evidence="5">
    <location>
        <position position="149"/>
    </location>
    <ligand>
        <name>molybdate</name>
        <dbReference type="ChEBI" id="CHEBI:36264"/>
    </ligand>
</feature>
<keyword evidence="3 5" id="KW-0479">Metal-binding</keyword>
<evidence type="ECO:0000256" key="3">
    <source>
        <dbReference type="ARBA" id="ARBA00022723"/>
    </source>
</evidence>
<dbReference type="PANTHER" id="PTHR30632:SF0">
    <property type="entry name" value="SULFATE-BINDING PROTEIN"/>
    <property type="match status" value="1"/>
</dbReference>
<reference evidence="6" key="1">
    <citation type="submission" date="2020-09" db="EMBL/GenBank/DDBJ databases">
        <title>Iningainema tapete sp. nov. (Scytonemataceae, Cyanobacteria) from greenhouses in central Florida (USA) produces two types of nodularin with biosynthetic potential for microcystin-LR and anabaenopeptins.</title>
        <authorList>
            <person name="Berthold D.E."/>
            <person name="Lefler F.W."/>
            <person name="Huang I.-S."/>
            <person name="Abdulla H."/>
            <person name="Zimba P.V."/>
            <person name="Laughinghouse H.D. IV."/>
        </authorList>
    </citation>
    <scope>NUCLEOTIDE SEQUENCE</scope>
    <source>
        <strain evidence="6">BLCCT55</strain>
    </source>
</reference>
<keyword evidence="7" id="KW-1185">Reference proteome</keyword>
<dbReference type="SUPFAM" id="SSF53850">
    <property type="entry name" value="Periplasmic binding protein-like II"/>
    <property type="match status" value="1"/>
</dbReference>
<feature type="binding site" evidence="5">
    <location>
        <position position="177"/>
    </location>
    <ligand>
        <name>molybdate</name>
        <dbReference type="ChEBI" id="CHEBI:36264"/>
    </ligand>
</feature>
<dbReference type="InterPro" id="IPR005950">
    <property type="entry name" value="ModA"/>
</dbReference>
<dbReference type="AlphaFoldDB" id="A0A8J6XMS9"/>
<evidence type="ECO:0000256" key="5">
    <source>
        <dbReference type="PIRSR" id="PIRSR004846-1"/>
    </source>
</evidence>
<dbReference type="Gene3D" id="3.40.190.10">
    <property type="entry name" value="Periplasmic binding protein-like II"/>
    <property type="match status" value="2"/>
</dbReference>
<keyword evidence="4" id="KW-0732">Signal</keyword>
<feature type="binding site" evidence="5">
    <location>
        <position position="195"/>
    </location>
    <ligand>
        <name>molybdate</name>
        <dbReference type="ChEBI" id="CHEBI:36264"/>
    </ligand>
</feature>
<keyword evidence="2 5" id="KW-0500">Molybdenum</keyword>
<dbReference type="GO" id="GO:0046872">
    <property type="term" value="F:metal ion binding"/>
    <property type="evidence" value="ECO:0007669"/>
    <property type="project" value="UniProtKB-KW"/>
</dbReference>
<evidence type="ECO:0000313" key="7">
    <source>
        <dbReference type="Proteomes" id="UP000629098"/>
    </source>
</evidence>
<dbReference type="GO" id="GO:0030973">
    <property type="term" value="F:molybdate ion binding"/>
    <property type="evidence" value="ECO:0007669"/>
    <property type="project" value="UniProtKB-ARBA"/>
</dbReference>
<dbReference type="FunFam" id="3.40.190.10:FF:000035">
    <property type="entry name" value="Molybdate ABC transporter substrate-binding protein"/>
    <property type="match status" value="1"/>
</dbReference>
<dbReference type="RefSeq" id="WP_190832113.1">
    <property type="nucleotide sequence ID" value="NZ_CAWPPI010000072.1"/>
</dbReference>
<dbReference type="InterPro" id="IPR050682">
    <property type="entry name" value="ModA/WtpA"/>
</dbReference>
<protein>
    <submittedName>
        <fullName evidence="6">Molybdate ABC transporter substrate-binding protein</fullName>
    </submittedName>
</protein>
<dbReference type="GO" id="GO:1901359">
    <property type="term" value="F:tungstate binding"/>
    <property type="evidence" value="ECO:0007669"/>
    <property type="project" value="UniProtKB-ARBA"/>
</dbReference>
<evidence type="ECO:0000256" key="2">
    <source>
        <dbReference type="ARBA" id="ARBA00022505"/>
    </source>
</evidence>
<gene>
    <name evidence="6" type="primary">modA</name>
    <name evidence="6" type="ORF">ICL16_22230</name>
</gene>
<evidence type="ECO:0000256" key="4">
    <source>
        <dbReference type="ARBA" id="ARBA00022729"/>
    </source>
</evidence>
<dbReference type="GO" id="GO:0015689">
    <property type="term" value="P:molybdate ion transport"/>
    <property type="evidence" value="ECO:0007669"/>
    <property type="project" value="InterPro"/>
</dbReference>
<dbReference type="NCBIfam" id="TIGR01256">
    <property type="entry name" value="modA"/>
    <property type="match status" value="1"/>
</dbReference>
<name>A0A8J6XMS9_9CYAN</name>
<accession>A0A8J6XMS9</accession>
<evidence type="ECO:0000313" key="6">
    <source>
        <dbReference type="EMBL" id="MBD2774709.1"/>
    </source>
</evidence>
<dbReference type="EMBL" id="JACXAE010000072">
    <property type="protein sequence ID" value="MBD2774709.1"/>
    <property type="molecule type" value="Genomic_DNA"/>
</dbReference>
<feature type="binding site" evidence="5">
    <location>
        <position position="68"/>
    </location>
    <ligand>
        <name>molybdate</name>
        <dbReference type="ChEBI" id="CHEBI:36264"/>
    </ligand>
</feature>
<proteinExistence type="inferred from homology"/>
<dbReference type="PANTHER" id="PTHR30632">
    <property type="entry name" value="MOLYBDATE-BINDING PERIPLASMIC PROTEIN"/>
    <property type="match status" value="1"/>
</dbReference>
<evidence type="ECO:0000256" key="1">
    <source>
        <dbReference type="ARBA" id="ARBA00009175"/>
    </source>
</evidence>
<comment type="similarity">
    <text evidence="1">Belongs to the bacterial solute-binding protein ModA family.</text>
</comment>
<sequence length="259" mass="28629">MKRRKFIILTSLSSVLSIELNSCSTQKVQPVVLTVSAAGVYRNCLAEIDLRYKKEKPNVIITYNIAGSGFLRQQIEQGASVDIYIPGIAKEMDILETQGLIVPNTRQNLTINSIVIITHKDSKLPISSFKNLIDKDVKRVAVGAGTVSAGIYTKEGLNFFGIYEQVRQKSVVAEEDIRQVLKQVESHSVDVGITYETESKISNLVKTVAVAPQNSHQPVISPLAILKSCQNISAAKDFIKFLISTQVKPLFEKYGFTNI</sequence>
<dbReference type="Pfam" id="PF13531">
    <property type="entry name" value="SBP_bac_11"/>
    <property type="match status" value="1"/>
</dbReference>
<dbReference type="PIRSF" id="PIRSF004846">
    <property type="entry name" value="ModA"/>
    <property type="match status" value="1"/>
</dbReference>
<dbReference type="Proteomes" id="UP000629098">
    <property type="component" value="Unassembled WGS sequence"/>
</dbReference>
<organism evidence="6 7">
    <name type="scientific">Iningainema tapete BLCC-T55</name>
    <dbReference type="NCBI Taxonomy" id="2748662"/>
    <lineage>
        <taxon>Bacteria</taxon>
        <taxon>Bacillati</taxon>
        <taxon>Cyanobacteriota</taxon>
        <taxon>Cyanophyceae</taxon>
        <taxon>Nostocales</taxon>
        <taxon>Scytonemataceae</taxon>
        <taxon>Iningainema tapete</taxon>
    </lineage>
</organism>
<comment type="caution">
    <text evidence="6">The sequence shown here is derived from an EMBL/GenBank/DDBJ whole genome shotgun (WGS) entry which is preliminary data.</text>
</comment>